<proteinExistence type="predicted"/>
<sequence length="88" mass="10085">MRELQADADAAELDKPNVYMVEGYIAARLFTEALRRISRDPTRARLRKAIEGLDDLNIGGFRVHFVEDRVASRLVEWGLIDSQGRVRE</sequence>
<name>A0A916SDV0_9BURK</name>
<comment type="caution">
    <text evidence="1">The sequence shown here is derived from an EMBL/GenBank/DDBJ whole genome shotgun (WGS) entry which is preliminary data.</text>
</comment>
<keyword evidence="2" id="KW-1185">Reference proteome</keyword>
<reference evidence="1" key="1">
    <citation type="journal article" date="2014" name="Int. J. Syst. Evol. Microbiol.">
        <title>Complete genome sequence of Corynebacterium casei LMG S-19264T (=DSM 44701T), isolated from a smear-ripened cheese.</title>
        <authorList>
            <consortium name="US DOE Joint Genome Institute (JGI-PGF)"/>
            <person name="Walter F."/>
            <person name="Albersmeier A."/>
            <person name="Kalinowski J."/>
            <person name="Ruckert C."/>
        </authorList>
    </citation>
    <scope>NUCLEOTIDE SEQUENCE</scope>
    <source>
        <strain evidence="1">CGMCC 1.15322</strain>
    </source>
</reference>
<gene>
    <name evidence="1" type="ORF">GCM10011496_14210</name>
</gene>
<reference evidence="1" key="2">
    <citation type="submission" date="2020-09" db="EMBL/GenBank/DDBJ databases">
        <authorList>
            <person name="Sun Q."/>
            <person name="Zhou Y."/>
        </authorList>
    </citation>
    <scope>NUCLEOTIDE SEQUENCE</scope>
    <source>
        <strain evidence="1">CGMCC 1.15322</strain>
    </source>
</reference>
<dbReference type="EMBL" id="BMIG01000004">
    <property type="protein sequence ID" value="GGA94293.1"/>
    <property type="molecule type" value="Genomic_DNA"/>
</dbReference>
<protein>
    <submittedName>
        <fullName evidence="1">Uncharacterized protein</fullName>
    </submittedName>
</protein>
<dbReference type="AlphaFoldDB" id="A0A916SDV0"/>
<evidence type="ECO:0000313" key="2">
    <source>
        <dbReference type="Proteomes" id="UP000620596"/>
    </source>
</evidence>
<evidence type="ECO:0000313" key="1">
    <source>
        <dbReference type="EMBL" id="GGA94293.1"/>
    </source>
</evidence>
<dbReference type="SUPFAM" id="SSF53822">
    <property type="entry name" value="Periplasmic binding protein-like I"/>
    <property type="match status" value="1"/>
</dbReference>
<organism evidence="1 2">
    <name type="scientific">Polaromonas eurypsychrophila</name>
    <dbReference type="NCBI Taxonomy" id="1614635"/>
    <lineage>
        <taxon>Bacteria</taxon>
        <taxon>Pseudomonadati</taxon>
        <taxon>Pseudomonadota</taxon>
        <taxon>Betaproteobacteria</taxon>
        <taxon>Burkholderiales</taxon>
        <taxon>Comamonadaceae</taxon>
        <taxon>Polaromonas</taxon>
    </lineage>
</organism>
<dbReference type="Gene3D" id="3.40.50.2300">
    <property type="match status" value="1"/>
</dbReference>
<dbReference type="InterPro" id="IPR028082">
    <property type="entry name" value="Peripla_BP_I"/>
</dbReference>
<dbReference type="Proteomes" id="UP000620596">
    <property type="component" value="Unassembled WGS sequence"/>
</dbReference>
<accession>A0A916SDV0</accession>